<dbReference type="Proteomes" id="UP000620147">
    <property type="component" value="Unassembled WGS sequence"/>
</dbReference>
<organism evidence="3 4">
    <name type="scientific">Butyricicoccus faecihominis</name>
    <dbReference type="NCBI Taxonomy" id="1712515"/>
    <lineage>
        <taxon>Bacteria</taxon>
        <taxon>Bacillati</taxon>
        <taxon>Bacillota</taxon>
        <taxon>Clostridia</taxon>
        <taxon>Eubacteriales</taxon>
        <taxon>Butyricicoccaceae</taxon>
        <taxon>Butyricicoccus</taxon>
    </lineage>
</organism>
<evidence type="ECO:0000256" key="1">
    <source>
        <dbReference type="SAM" id="MobiDB-lite"/>
    </source>
</evidence>
<dbReference type="EMBL" id="BLYJ01000002">
    <property type="protein sequence ID" value="GFO87176.1"/>
    <property type="molecule type" value="Genomic_DNA"/>
</dbReference>
<gene>
    <name evidence="3" type="ORF">BUFA31_03400</name>
</gene>
<accession>A0ABQ1DWR6</accession>
<sequence length="142" mass="15593">MKDYGYAWAGVLPAGQEAAEKALEKGCEVYRLYSDNTEGLCVDTKEIADHAAKGGMLGISKESWMVALEKENYLKAAEMSMEDDYGMIDGIINNGLKEDKTAEVKAPETGEKSSIMDRLKSAKAEKQEECCSPKKNKGEIEL</sequence>
<proteinExistence type="predicted"/>
<keyword evidence="4" id="KW-1185">Reference proteome</keyword>
<name>A0ABQ1DWR6_9FIRM</name>
<dbReference type="InterPro" id="IPR025465">
    <property type="entry name" value="DUF4316"/>
</dbReference>
<evidence type="ECO:0000313" key="4">
    <source>
        <dbReference type="Proteomes" id="UP000620147"/>
    </source>
</evidence>
<comment type="caution">
    <text evidence="3">The sequence shown here is derived from an EMBL/GenBank/DDBJ whole genome shotgun (WGS) entry which is preliminary data.</text>
</comment>
<feature type="region of interest" description="Disordered" evidence="1">
    <location>
        <begin position="102"/>
        <end position="142"/>
    </location>
</feature>
<dbReference type="Pfam" id="PF14195">
    <property type="entry name" value="DUF4316"/>
    <property type="match status" value="1"/>
</dbReference>
<evidence type="ECO:0000259" key="2">
    <source>
        <dbReference type="Pfam" id="PF14195"/>
    </source>
</evidence>
<protein>
    <recommendedName>
        <fullName evidence="2">DUF4316 domain-containing protein</fullName>
    </recommendedName>
</protein>
<evidence type="ECO:0000313" key="3">
    <source>
        <dbReference type="EMBL" id="GFO87176.1"/>
    </source>
</evidence>
<reference evidence="3 4" key="1">
    <citation type="submission" date="2020-06" db="EMBL/GenBank/DDBJ databases">
        <title>Characterization of fructooligosaccharide metabolism and fructooligosaccharide-degrading enzymes in human commensal butyrate producers.</title>
        <authorList>
            <person name="Tanno H."/>
            <person name="Fujii T."/>
            <person name="Hirano K."/>
            <person name="Maeno S."/>
            <person name="Tonozuka T."/>
            <person name="Sakamoto M."/>
            <person name="Ohkuma M."/>
            <person name="Tochio T."/>
            <person name="Endo A."/>
        </authorList>
    </citation>
    <scope>NUCLEOTIDE SEQUENCE [LARGE SCALE GENOMIC DNA]</scope>
    <source>
        <strain evidence="3 4">JCM 31056</strain>
    </source>
</reference>
<feature type="domain" description="DUF4316" evidence="2">
    <location>
        <begin position="70"/>
        <end position="108"/>
    </location>
</feature>